<comment type="caution">
    <text evidence="2">The sequence shown here is derived from an EMBL/GenBank/DDBJ whole genome shotgun (WGS) entry which is preliminary data.</text>
</comment>
<dbReference type="OrthoDB" id="185849at2"/>
<dbReference type="Gene3D" id="2.160.20.10">
    <property type="entry name" value="Single-stranded right-handed beta-helix, Pectin lyase-like"/>
    <property type="match status" value="1"/>
</dbReference>
<accession>A0A2W7HVB2</accession>
<name>A0A2W7HVB2_9PROT</name>
<sequence length="340" mass="35222">MILGRLMPAVALALVALALVALALVAASSPVEHGGDSGGQAPPAASAGLAATSAAGPCLILEHRRDMVVDGQSFGPCGTYGIVIAASERITIRNVVVRDTGDIGIYILGSKAITVEQSRVSNGLSGIFAQSSEGVRVHCNRLDDMRGPIPRGQFVQFNRVQGAGNVISCNRGQNRPGTGDPEDAISLYISNGVPGAPIRVERNLIIGGGPSDSGGGIMLGDDGGSHLLAERNVLIDPGQYGIAVASGRYMTIADNLIYARRQPFTNVGITVWNQYPSACGNITIRGNQVNWTSRDGTPNPYWDAGNCGAVTGIAQNSFSAPLGPEIEARALPDCGCKAFD</sequence>
<keyword evidence="3" id="KW-1185">Reference proteome</keyword>
<evidence type="ECO:0000313" key="2">
    <source>
        <dbReference type="EMBL" id="PZW38681.1"/>
    </source>
</evidence>
<dbReference type="SMART" id="SM00710">
    <property type="entry name" value="PbH1"/>
    <property type="match status" value="6"/>
</dbReference>
<dbReference type="InterPro" id="IPR012334">
    <property type="entry name" value="Pectin_lyas_fold"/>
</dbReference>
<gene>
    <name evidence="2" type="ORF">C8P66_1351</name>
</gene>
<keyword evidence="2" id="KW-0456">Lyase</keyword>
<dbReference type="GO" id="GO:0016829">
    <property type="term" value="F:lyase activity"/>
    <property type="evidence" value="ECO:0007669"/>
    <property type="project" value="UniProtKB-KW"/>
</dbReference>
<evidence type="ECO:0000259" key="1">
    <source>
        <dbReference type="Pfam" id="PF13229"/>
    </source>
</evidence>
<proteinExistence type="predicted"/>
<dbReference type="AlphaFoldDB" id="A0A2W7HVB2"/>
<protein>
    <submittedName>
        <fullName evidence="2">Parallel beta helix pectate lyase-like protein</fullName>
    </submittedName>
</protein>
<dbReference type="Proteomes" id="UP000249688">
    <property type="component" value="Unassembled WGS sequence"/>
</dbReference>
<dbReference type="InterPro" id="IPR006626">
    <property type="entry name" value="PbH1"/>
</dbReference>
<organism evidence="2 3">
    <name type="scientific">Humitalea rosea</name>
    <dbReference type="NCBI Taxonomy" id="990373"/>
    <lineage>
        <taxon>Bacteria</taxon>
        <taxon>Pseudomonadati</taxon>
        <taxon>Pseudomonadota</taxon>
        <taxon>Alphaproteobacteria</taxon>
        <taxon>Acetobacterales</taxon>
        <taxon>Roseomonadaceae</taxon>
        <taxon>Humitalea</taxon>
    </lineage>
</organism>
<dbReference type="RefSeq" id="WP_146423019.1">
    <property type="nucleotide sequence ID" value="NZ_QKYU01000035.1"/>
</dbReference>
<evidence type="ECO:0000313" key="3">
    <source>
        <dbReference type="Proteomes" id="UP000249688"/>
    </source>
</evidence>
<feature type="domain" description="Right handed beta helix" evidence="1">
    <location>
        <begin position="71"/>
        <end position="207"/>
    </location>
</feature>
<dbReference type="SUPFAM" id="SSF51126">
    <property type="entry name" value="Pectin lyase-like"/>
    <property type="match status" value="1"/>
</dbReference>
<dbReference type="InterPro" id="IPR011050">
    <property type="entry name" value="Pectin_lyase_fold/virulence"/>
</dbReference>
<reference evidence="2 3" key="1">
    <citation type="submission" date="2018-06" db="EMBL/GenBank/DDBJ databases">
        <title>Genomic Encyclopedia of Archaeal and Bacterial Type Strains, Phase II (KMG-II): from individual species to whole genera.</title>
        <authorList>
            <person name="Goeker M."/>
        </authorList>
    </citation>
    <scope>NUCLEOTIDE SEQUENCE [LARGE SCALE GENOMIC DNA]</scope>
    <source>
        <strain evidence="2 3">DSM 24525</strain>
    </source>
</reference>
<dbReference type="InterPro" id="IPR039448">
    <property type="entry name" value="Beta_helix"/>
</dbReference>
<dbReference type="Pfam" id="PF13229">
    <property type="entry name" value="Beta_helix"/>
    <property type="match status" value="1"/>
</dbReference>
<dbReference type="EMBL" id="QKYU01000035">
    <property type="protein sequence ID" value="PZW38681.1"/>
    <property type="molecule type" value="Genomic_DNA"/>
</dbReference>